<evidence type="ECO:0000256" key="4">
    <source>
        <dbReference type="ARBA" id="ARBA00022801"/>
    </source>
</evidence>
<dbReference type="Gene3D" id="3.40.50.1820">
    <property type="entry name" value="alpha/beta hydrolase"/>
    <property type="match status" value="1"/>
</dbReference>
<dbReference type="GO" id="GO:0006508">
    <property type="term" value="P:proteolysis"/>
    <property type="evidence" value="ECO:0007669"/>
    <property type="project" value="UniProtKB-KW"/>
</dbReference>
<evidence type="ECO:0000313" key="6">
    <source>
        <dbReference type="EMBL" id="KAF5312548.1"/>
    </source>
</evidence>
<name>A0A8H5AXY1_9AGAR</name>
<keyword evidence="4" id="KW-0378">Hydrolase</keyword>
<dbReference type="Proteomes" id="UP000567179">
    <property type="component" value="Unassembled WGS sequence"/>
</dbReference>
<dbReference type="AlphaFoldDB" id="A0A8H5AXY1"/>
<comment type="similarity">
    <text evidence="1">Belongs to the peptidase S10 family.</text>
</comment>
<evidence type="ECO:0000256" key="3">
    <source>
        <dbReference type="ARBA" id="ARBA00022670"/>
    </source>
</evidence>
<reference evidence="6 7" key="1">
    <citation type="journal article" date="2020" name="ISME J.">
        <title>Uncovering the hidden diversity of litter-decomposition mechanisms in mushroom-forming fungi.</title>
        <authorList>
            <person name="Floudas D."/>
            <person name="Bentzer J."/>
            <person name="Ahren D."/>
            <person name="Johansson T."/>
            <person name="Persson P."/>
            <person name="Tunlid A."/>
        </authorList>
    </citation>
    <scope>NUCLEOTIDE SEQUENCE [LARGE SCALE GENOMIC DNA]</scope>
    <source>
        <strain evidence="6 7">CBS 101986</strain>
    </source>
</reference>
<proteinExistence type="inferred from homology"/>
<dbReference type="SUPFAM" id="SSF53474">
    <property type="entry name" value="alpha/beta-Hydrolases"/>
    <property type="match status" value="1"/>
</dbReference>
<evidence type="ECO:0000313" key="7">
    <source>
        <dbReference type="Proteomes" id="UP000567179"/>
    </source>
</evidence>
<sequence length="134" mass="14996">MLGVDPSLKGNFSLDSDAVYEAFTANMDSYRPTQYYVAALLDRGVKALIYAEKNDFRCSHVGNEAWTRELEWSGHNAFSTQPLVNWFVDGKVAGMKRSANGLTFANIEGAGHMVPYNEPTVALELINRWLNNVF</sequence>
<dbReference type="OrthoDB" id="443318at2759"/>
<comment type="caution">
    <text evidence="6">The sequence shown here is derived from an EMBL/GenBank/DDBJ whole genome shotgun (WGS) entry which is preliminary data.</text>
</comment>
<protein>
    <recommendedName>
        <fullName evidence="8">Carboxypeptidase</fullName>
    </recommendedName>
</protein>
<evidence type="ECO:0008006" key="8">
    <source>
        <dbReference type="Google" id="ProtNLM"/>
    </source>
</evidence>
<evidence type="ECO:0000256" key="5">
    <source>
        <dbReference type="ARBA" id="ARBA00023180"/>
    </source>
</evidence>
<dbReference type="InterPro" id="IPR029058">
    <property type="entry name" value="AB_hydrolase_fold"/>
</dbReference>
<accession>A0A8H5AXY1</accession>
<keyword evidence="7" id="KW-1185">Reference proteome</keyword>
<dbReference type="InterPro" id="IPR033124">
    <property type="entry name" value="Ser_caboxypep_his_AS"/>
</dbReference>
<dbReference type="Pfam" id="PF00450">
    <property type="entry name" value="Peptidase_S10"/>
    <property type="match status" value="1"/>
</dbReference>
<evidence type="ECO:0000256" key="2">
    <source>
        <dbReference type="ARBA" id="ARBA00022645"/>
    </source>
</evidence>
<dbReference type="GO" id="GO:0004185">
    <property type="term" value="F:serine-type carboxypeptidase activity"/>
    <property type="evidence" value="ECO:0007669"/>
    <property type="project" value="InterPro"/>
</dbReference>
<keyword evidence="5" id="KW-0325">Glycoprotein</keyword>
<dbReference type="EMBL" id="JAACJJ010000056">
    <property type="protein sequence ID" value="KAF5312548.1"/>
    <property type="molecule type" value="Genomic_DNA"/>
</dbReference>
<organism evidence="6 7">
    <name type="scientific">Psilocybe cf. subviscida</name>
    <dbReference type="NCBI Taxonomy" id="2480587"/>
    <lineage>
        <taxon>Eukaryota</taxon>
        <taxon>Fungi</taxon>
        <taxon>Dikarya</taxon>
        <taxon>Basidiomycota</taxon>
        <taxon>Agaricomycotina</taxon>
        <taxon>Agaricomycetes</taxon>
        <taxon>Agaricomycetidae</taxon>
        <taxon>Agaricales</taxon>
        <taxon>Agaricineae</taxon>
        <taxon>Strophariaceae</taxon>
        <taxon>Psilocybe</taxon>
    </lineage>
</organism>
<keyword evidence="3" id="KW-0645">Protease</keyword>
<evidence type="ECO:0000256" key="1">
    <source>
        <dbReference type="ARBA" id="ARBA00009431"/>
    </source>
</evidence>
<gene>
    <name evidence="6" type="ORF">D9619_003692</name>
</gene>
<keyword evidence="2" id="KW-0121">Carboxypeptidase</keyword>
<dbReference type="PROSITE" id="PS00560">
    <property type="entry name" value="CARBOXYPEPT_SER_HIS"/>
    <property type="match status" value="1"/>
</dbReference>
<dbReference type="InterPro" id="IPR001563">
    <property type="entry name" value="Peptidase_S10"/>
</dbReference>